<keyword evidence="11" id="KW-0694">RNA-binding</keyword>
<keyword evidence="5 11" id="KW-0999">Mitochondrion inner membrane</keyword>
<keyword evidence="7" id="KW-1133">Transmembrane helix</keyword>
<dbReference type="EMBL" id="WTPW01000032">
    <property type="protein sequence ID" value="KAF0556681.1"/>
    <property type="molecule type" value="Genomic_DNA"/>
</dbReference>
<dbReference type="SUPFAM" id="SSF54928">
    <property type="entry name" value="RNA-binding domain, RBD"/>
    <property type="match status" value="1"/>
</dbReference>
<keyword evidence="8 11" id="KW-0496">Mitochondrion</keyword>
<evidence type="ECO:0000256" key="4">
    <source>
        <dbReference type="ARBA" id="ARBA00022692"/>
    </source>
</evidence>
<evidence type="ECO:0000313" key="14">
    <source>
        <dbReference type="EMBL" id="KAF0556681.1"/>
    </source>
</evidence>
<comment type="similarity">
    <text evidence="2 11">Belongs to the YME2 family.</text>
</comment>
<dbReference type="GO" id="GO:0003723">
    <property type="term" value="F:RNA binding"/>
    <property type="evidence" value="ECO:0007669"/>
    <property type="project" value="UniProtKB-UniRule"/>
</dbReference>
<dbReference type="GO" id="GO:0006397">
    <property type="term" value="P:mRNA processing"/>
    <property type="evidence" value="ECO:0007669"/>
    <property type="project" value="UniProtKB-UniRule"/>
</dbReference>
<keyword evidence="4" id="KW-0812">Transmembrane</keyword>
<dbReference type="PANTHER" id="PTHR32198">
    <property type="entry name" value="MITOCHONDRIAL ESCAPE PROTEIN 2"/>
    <property type="match status" value="1"/>
</dbReference>
<dbReference type="GO" id="GO:0005743">
    <property type="term" value="C:mitochondrial inner membrane"/>
    <property type="evidence" value="ECO:0007669"/>
    <property type="project" value="UniProtKB-SubCell"/>
</dbReference>
<evidence type="ECO:0000313" key="15">
    <source>
        <dbReference type="Proteomes" id="UP000439903"/>
    </source>
</evidence>
<keyword evidence="15" id="KW-1185">Reference proteome</keyword>
<dbReference type="Pfam" id="PF00076">
    <property type="entry name" value="RRM_1"/>
    <property type="match status" value="1"/>
</dbReference>
<dbReference type="InterPro" id="IPR012677">
    <property type="entry name" value="Nucleotide-bd_a/b_plait_sf"/>
</dbReference>
<protein>
    <recommendedName>
        <fullName evidence="3 11">Mitochondrial escape protein 2</fullName>
    </recommendedName>
</protein>
<proteinExistence type="inferred from homology"/>
<organism evidence="14 15">
    <name type="scientific">Gigaspora margarita</name>
    <dbReference type="NCBI Taxonomy" id="4874"/>
    <lineage>
        <taxon>Eukaryota</taxon>
        <taxon>Fungi</taxon>
        <taxon>Fungi incertae sedis</taxon>
        <taxon>Mucoromycota</taxon>
        <taxon>Glomeromycotina</taxon>
        <taxon>Glomeromycetes</taxon>
        <taxon>Diversisporales</taxon>
        <taxon>Gigasporaceae</taxon>
        <taxon>Gigaspora</taxon>
    </lineage>
</organism>
<reference evidence="14 15" key="1">
    <citation type="journal article" date="2019" name="Environ. Microbiol.">
        <title>At the nexus of three kingdoms: the genome of the mycorrhizal fungus Gigaspora margarita provides insights into plant, endobacterial and fungal interactions.</title>
        <authorList>
            <person name="Venice F."/>
            <person name="Ghignone S."/>
            <person name="Salvioli di Fossalunga A."/>
            <person name="Amselem J."/>
            <person name="Novero M."/>
            <person name="Xianan X."/>
            <person name="Sedzielewska Toro K."/>
            <person name="Morin E."/>
            <person name="Lipzen A."/>
            <person name="Grigoriev I.V."/>
            <person name="Henrissat B."/>
            <person name="Martin F.M."/>
            <person name="Bonfante P."/>
        </authorList>
    </citation>
    <scope>NUCLEOTIDE SEQUENCE [LARGE SCALE GENOMIC DNA]</scope>
    <source>
        <strain evidence="14 15">BEG34</strain>
    </source>
</reference>
<dbReference type="SUPFAM" id="SSF52540">
    <property type="entry name" value="P-loop containing nucleoside triphosphate hydrolases"/>
    <property type="match status" value="1"/>
</dbReference>
<evidence type="ECO:0000256" key="3">
    <source>
        <dbReference type="ARBA" id="ARBA00020222"/>
    </source>
</evidence>
<sequence length="834" mass="95344">MFNVLKNQSSIRNKLIIRNNAYITSRLSFKWLNYSRVNTFSTHNNPLCASEVGSISPEVGSISSEVGSISTDSPLHYGKFYFDNIYPIKIGSFDIRHRFVRSNRSILEYKIKSGKWIPQESTMPYEFKVESIEPRKKEGGMFVNFSFRSDPKLKESALEEIETHIKDHLTENKLVPWFNFQPNKAYIVEGEPFIEDLVQRYPASRLRVEFKGPDIQIESLFYTFRKYGLIRDITLQESAKEPPRFAMIIYSSMRSAASARNCVHGKIINSTKLNIFYEQPLKSNLIYNWMVAHPRISVPLIAAIVAGVSYIIFDPIRVFFIESKITQRFNPQEYRIYQWLKRQAFERILYWNKLSYDPLADISTWKEREQEEQKLRNWLKEPPETFIILMGPPGTGKSRFIEKVTQDKKNKIVIKCDEILNSHTENEFILKLAKQVGYFPVFSILISMSNLIDGLAGAMIGNKTLGFTSSSDSEIKKILDTLAIALHDLAPPNSITRKHQKKSNKSAEPQFIESYDPANIPIVVIDSFMTKDTTERDEIWNHLAKLAALLVDNGVAHVVFVSSNVGIVKSLSKVFPNRTFNYCNLTDAPTERAVNLVKTNVDGHNIEELEEQVKVLGGRVTDLRVFINKIRSGQTPQDALNDLITKANIEIRKIGFGDDTDDAKTIPWKGIQFWKVMKELVQNDHVSYDAIKFSAFFNGDDTAIRAMEEAELITILQLSGRPDQIQPGKPLYKAAFAQIRSDSLFAATMELQTAQFMLSFETAKITKCEEELEKLGQLFVKQEGKWLLGGGHVPASVDERVKFLLARLQKHHTSAEKWQMEVDRLKKAVISGSV</sequence>
<dbReference type="PANTHER" id="PTHR32198:SF2">
    <property type="entry name" value="MITOCHONDRIAL ESCAPE PROTEIN 2"/>
    <property type="match status" value="1"/>
</dbReference>
<comment type="subcellular location">
    <subcellularLocation>
        <location evidence="1 11">Mitochondrion inner membrane</location>
        <topology evidence="1 11">Single-pass membrane protein</topology>
    </subcellularLocation>
</comment>
<accession>A0A8H4B3D1</accession>
<evidence type="ECO:0000256" key="7">
    <source>
        <dbReference type="ARBA" id="ARBA00022989"/>
    </source>
</evidence>
<evidence type="ECO:0000256" key="6">
    <source>
        <dbReference type="ARBA" id="ARBA00022946"/>
    </source>
</evidence>
<dbReference type="InterPro" id="IPR027417">
    <property type="entry name" value="P-loop_NTPase"/>
</dbReference>
<dbReference type="Gene3D" id="3.40.50.300">
    <property type="entry name" value="P-loop containing nucleotide triphosphate hydrolases"/>
    <property type="match status" value="1"/>
</dbReference>
<keyword evidence="6" id="KW-0809">Transit peptide</keyword>
<feature type="domain" description="Mitochondrial escape protein 2 C-terminal" evidence="13">
    <location>
        <begin position="368"/>
        <end position="778"/>
    </location>
</feature>
<dbReference type="InterPro" id="IPR000504">
    <property type="entry name" value="RRM_dom"/>
</dbReference>
<comment type="function">
    <text evidence="10 11">Plays a role in maintaining the mitochondrial genome and in controlling the mtDNA escape. Involved in the regulation of mtDNA nucleotide structure and number. May have a dispensable role in early maturation of pre-rRNA.</text>
</comment>
<evidence type="ECO:0000256" key="11">
    <source>
        <dbReference type="RuleBase" id="RU367108"/>
    </source>
</evidence>
<dbReference type="OrthoDB" id="10267654at2759"/>
<dbReference type="AlphaFoldDB" id="A0A8H4B3D1"/>
<evidence type="ECO:0000259" key="13">
    <source>
        <dbReference type="Pfam" id="PF10443"/>
    </source>
</evidence>
<evidence type="ECO:0000256" key="8">
    <source>
        <dbReference type="ARBA" id="ARBA00023128"/>
    </source>
</evidence>
<dbReference type="InterPro" id="IPR018850">
    <property type="entry name" value="Mt_escape_2_C"/>
</dbReference>
<dbReference type="Proteomes" id="UP000439903">
    <property type="component" value="Unassembled WGS sequence"/>
</dbReference>
<gene>
    <name evidence="14" type="ORF">F8M41_015039</name>
</gene>
<dbReference type="InterPro" id="IPR035979">
    <property type="entry name" value="RBD_domain_sf"/>
</dbReference>
<evidence type="ECO:0000256" key="9">
    <source>
        <dbReference type="ARBA" id="ARBA00023136"/>
    </source>
</evidence>
<evidence type="ECO:0000259" key="12">
    <source>
        <dbReference type="Pfam" id="PF00076"/>
    </source>
</evidence>
<dbReference type="InterPro" id="IPR039627">
    <property type="entry name" value="Yme2_C"/>
</dbReference>
<dbReference type="Pfam" id="PF10443">
    <property type="entry name" value="RNA12"/>
    <property type="match status" value="1"/>
</dbReference>
<feature type="domain" description="RRM" evidence="12">
    <location>
        <begin position="213"/>
        <end position="273"/>
    </location>
</feature>
<keyword evidence="11" id="KW-0507">mRNA processing</keyword>
<name>A0A8H4B3D1_GIGMA</name>
<comment type="caution">
    <text evidence="14">The sequence shown here is derived from an EMBL/GenBank/DDBJ whole genome shotgun (WGS) entry which is preliminary data.</text>
</comment>
<evidence type="ECO:0000256" key="1">
    <source>
        <dbReference type="ARBA" id="ARBA00004434"/>
    </source>
</evidence>
<evidence type="ECO:0000256" key="2">
    <source>
        <dbReference type="ARBA" id="ARBA00010320"/>
    </source>
</evidence>
<evidence type="ECO:0000256" key="5">
    <source>
        <dbReference type="ARBA" id="ARBA00022792"/>
    </source>
</evidence>
<keyword evidence="9" id="KW-0472">Membrane</keyword>
<dbReference type="Gene3D" id="3.30.70.330">
    <property type="match status" value="1"/>
</dbReference>
<evidence type="ECO:0000256" key="10">
    <source>
        <dbReference type="ARBA" id="ARBA00025276"/>
    </source>
</evidence>